<name>A0A4U6VKL0_SETVI</name>
<dbReference type="Gene3D" id="1.20.1280.50">
    <property type="match status" value="1"/>
</dbReference>
<dbReference type="InterPro" id="IPR036047">
    <property type="entry name" value="F-box-like_dom_sf"/>
</dbReference>
<dbReference type="EMBL" id="CM016554">
    <property type="protein sequence ID" value="TKW29532.1"/>
    <property type="molecule type" value="Genomic_DNA"/>
</dbReference>
<proteinExistence type="predicted"/>
<sequence length="390" mass="43942">MATATPDLPDEVLEDIFIRLDDASDLARASTVCASFHRVVSARRFLRRVRSHHAPPVLGFLYGNTSPGFLPASDPRGAAPAGRALARAADFAFSFLPGRTTRRWRVRDARDGRVLLSQWSVILADLVVADPLHRRYVQIPRIPHLLVTSLADFYMHTFEPFLDPASDKEKEEEETLPFRVICNVLSESKVATFVFSSVTGEWRGVTSFSFRSYGAIRHPGSLLRHYASRCFYWTHDSWNYLLVLDTREMKFSIAGLPPNSHGRRRAIFYAGEDMLCLLTLAKQKLELHWKTLGDSGFGVEEWQHDKTIPLPDCYRYTILDAAEGYLLLRGAPRLLSSYANSSQQVPESQYFTLELKTMVAEKLCSSDQTVCHAGAHLYASFPPSLSLPSI</sequence>
<dbReference type="AlphaFoldDB" id="A0A4U6VKL0"/>
<accession>A0A4U6VKL0</accession>
<dbReference type="Pfam" id="PF12937">
    <property type="entry name" value="F-box-like"/>
    <property type="match status" value="1"/>
</dbReference>
<evidence type="ECO:0000313" key="3">
    <source>
        <dbReference type="Proteomes" id="UP000298652"/>
    </source>
</evidence>
<feature type="domain" description="F-box" evidence="1">
    <location>
        <begin position="2"/>
        <end position="49"/>
    </location>
</feature>
<dbReference type="OMA" id="YVQIPRI"/>
<dbReference type="PROSITE" id="PS50181">
    <property type="entry name" value="FBOX"/>
    <property type="match status" value="1"/>
</dbReference>
<protein>
    <recommendedName>
        <fullName evidence="1">F-box domain-containing protein</fullName>
    </recommendedName>
</protein>
<dbReference type="PANTHER" id="PTHR31264">
    <property type="entry name" value="OS07G0554500 PROTEIN-RELATED"/>
    <property type="match status" value="1"/>
</dbReference>
<dbReference type="SMART" id="SM00256">
    <property type="entry name" value="FBOX"/>
    <property type="match status" value="1"/>
</dbReference>
<reference evidence="2" key="1">
    <citation type="submission" date="2019-03" db="EMBL/GenBank/DDBJ databases">
        <title>WGS assembly of Setaria viridis.</title>
        <authorList>
            <person name="Huang P."/>
            <person name="Jenkins J."/>
            <person name="Grimwood J."/>
            <person name="Barry K."/>
            <person name="Healey A."/>
            <person name="Mamidi S."/>
            <person name="Sreedasyam A."/>
            <person name="Shu S."/>
            <person name="Feldman M."/>
            <person name="Wu J."/>
            <person name="Yu Y."/>
            <person name="Chen C."/>
            <person name="Johnson J."/>
            <person name="Rokhsar D."/>
            <person name="Baxter I."/>
            <person name="Schmutz J."/>
            <person name="Brutnell T."/>
            <person name="Kellogg E."/>
        </authorList>
    </citation>
    <scope>NUCLEOTIDE SEQUENCE [LARGE SCALE GENOMIC DNA]</scope>
</reference>
<dbReference type="Gramene" id="TKW29532">
    <property type="protein sequence ID" value="TKW29532"/>
    <property type="gene ID" value="SEVIR_3G401700v2"/>
</dbReference>
<dbReference type="PANTHER" id="PTHR31264:SF7">
    <property type="entry name" value="F-BOX DOMAIN CONTAINING PROTEIN, EXPRESSED"/>
    <property type="match status" value="1"/>
</dbReference>
<organism evidence="2 3">
    <name type="scientific">Setaria viridis</name>
    <name type="common">Green bristlegrass</name>
    <name type="synonym">Setaria italica subsp. viridis</name>
    <dbReference type="NCBI Taxonomy" id="4556"/>
    <lineage>
        <taxon>Eukaryota</taxon>
        <taxon>Viridiplantae</taxon>
        <taxon>Streptophyta</taxon>
        <taxon>Embryophyta</taxon>
        <taxon>Tracheophyta</taxon>
        <taxon>Spermatophyta</taxon>
        <taxon>Magnoliopsida</taxon>
        <taxon>Liliopsida</taxon>
        <taxon>Poales</taxon>
        <taxon>Poaceae</taxon>
        <taxon>PACMAD clade</taxon>
        <taxon>Panicoideae</taxon>
        <taxon>Panicodae</taxon>
        <taxon>Paniceae</taxon>
        <taxon>Cenchrinae</taxon>
        <taxon>Setaria</taxon>
    </lineage>
</organism>
<dbReference type="CDD" id="cd22159">
    <property type="entry name" value="F-box_AtTIR1-like"/>
    <property type="match status" value="1"/>
</dbReference>
<dbReference type="SUPFAM" id="SSF81383">
    <property type="entry name" value="F-box domain"/>
    <property type="match status" value="1"/>
</dbReference>
<dbReference type="Proteomes" id="UP000298652">
    <property type="component" value="Chromosome 3"/>
</dbReference>
<evidence type="ECO:0000313" key="2">
    <source>
        <dbReference type="EMBL" id="TKW29532.1"/>
    </source>
</evidence>
<dbReference type="InterPro" id="IPR001810">
    <property type="entry name" value="F-box_dom"/>
</dbReference>
<keyword evidence="3" id="KW-1185">Reference proteome</keyword>
<evidence type="ECO:0000259" key="1">
    <source>
        <dbReference type="PROSITE" id="PS50181"/>
    </source>
</evidence>
<gene>
    <name evidence="2" type="ORF">SEVIR_3G401700v2</name>
</gene>